<gene>
    <name evidence="3" type="primary">LOC107881572</name>
</gene>
<proteinExistence type="predicted"/>
<dbReference type="Proteomes" id="UP000694861">
    <property type="component" value="Linkage group LG7"/>
</dbReference>
<dbReference type="PANTHER" id="PTHR33240">
    <property type="entry name" value="OS08G0508500 PROTEIN"/>
    <property type="match status" value="1"/>
</dbReference>
<sequence>MNDHGIIPKPNHRKPNRQDNRDTGKFCQYHQHNSHNTEECISVRKIIERLIREGKLDQYIARPSSAPVPNVNRQINVVNTISGGPTLAGSSNRSVKQYVRTAHYPQVFGIEVNRHHRVRKVGWEPITFSENEEKGIIYPHDDPMMIRAEIADYDVGRVLIDNGSSVNVIFADAFNGMG</sequence>
<dbReference type="GeneID" id="107881572"/>
<evidence type="ECO:0000256" key="1">
    <source>
        <dbReference type="SAM" id="MobiDB-lite"/>
    </source>
</evidence>
<accession>A0ABM1LUK3</accession>
<reference evidence="2" key="1">
    <citation type="journal article" date="2012" name="Nat. Commun.">
        <title>The genome of Prunus mume.</title>
        <authorList>
            <person name="Zhang Q."/>
            <person name="Chen W."/>
            <person name="Sun L."/>
            <person name="Zhao F."/>
            <person name="Huang B."/>
            <person name="Yang W."/>
            <person name="Tao Y."/>
            <person name="Wang J."/>
            <person name="Yuan Z."/>
            <person name="Fan G."/>
            <person name="Xing Z."/>
            <person name="Han C."/>
            <person name="Pan H."/>
            <person name="Zhong X."/>
            <person name="Shi W."/>
            <person name="Liang X."/>
            <person name="Du D."/>
            <person name="Sun F."/>
            <person name="Xu Z."/>
            <person name="Hao R."/>
            <person name="Lv T."/>
            <person name="Lv Y."/>
            <person name="Zheng Z."/>
            <person name="Sun M."/>
            <person name="Luo L."/>
            <person name="Cai M."/>
            <person name="Gao Y."/>
            <person name="Wang J."/>
            <person name="Yin Y."/>
            <person name="Xu X."/>
            <person name="Cheng T."/>
            <person name="Wang J."/>
        </authorList>
    </citation>
    <scope>NUCLEOTIDE SEQUENCE [LARGE SCALE GENOMIC DNA]</scope>
</reference>
<keyword evidence="2" id="KW-1185">Reference proteome</keyword>
<dbReference type="PANTHER" id="PTHR33240:SF15">
    <property type="entry name" value="GAG-PRO-LIKE PROTEIN"/>
    <property type="match status" value="1"/>
</dbReference>
<reference evidence="3" key="2">
    <citation type="submission" date="2025-08" db="UniProtKB">
        <authorList>
            <consortium name="RefSeq"/>
        </authorList>
    </citation>
    <scope>IDENTIFICATION</scope>
</reference>
<dbReference type="RefSeq" id="XP_016651080.1">
    <property type="nucleotide sequence ID" value="XM_016795594.1"/>
</dbReference>
<protein>
    <submittedName>
        <fullName evidence="3">Uncharacterized protein LOC107881572</fullName>
    </submittedName>
</protein>
<evidence type="ECO:0000313" key="2">
    <source>
        <dbReference type="Proteomes" id="UP000694861"/>
    </source>
</evidence>
<organism evidence="2 3">
    <name type="scientific">Prunus mume</name>
    <name type="common">Japanese apricot</name>
    <name type="synonym">Armeniaca mume</name>
    <dbReference type="NCBI Taxonomy" id="102107"/>
    <lineage>
        <taxon>Eukaryota</taxon>
        <taxon>Viridiplantae</taxon>
        <taxon>Streptophyta</taxon>
        <taxon>Embryophyta</taxon>
        <taxon>Tracheophyta</taxon>
        <taxon>Spermatophyta</taxon>
        <taxon>Magnoliopsida</taxon>
        <taxon>eudicotyledons</taxon>
        <taxon>Gunneridae</taxon>
        <taxon>Pentapetalae</taxon>
        <taxon>rosids</taxon>
        <taxon>fabids</taxon>
        <taxon>Rosales</taxon>
        <taxon>Rosaceae</taxon>
        <taxon>Amygdaloideae</taxon>
        <taxon>Amygdaleae</taxon>
        <taxon>Prunus</taxon>
    </lineage>
</organism>
<feature type="region of interest" description="Disordered" evidence="1">
    <location>
        <begin position="1"/>
        <end position="25"/>
    </location>
</feature>
<name>A0ABM1LUK3_PRUMU</name>
<evidence type="ECO:0000313" key="3">
    <source>
        <dbReference type="RefSeq" id="XP_016651080.1"/>
    </source>
</evidence>